<reference evidence="1 2" key="1">
    <citation type="submission" date="2021-03" db="EMBL/GenBank/DDBJ databases">
        <title>Genomic Encyclopedia of Type Strains, Phase IV (KMG-IV): sequencing the most valuable type-strain genomes for metagenomic binning, comparative biology and taxonomic classification.</title>
        <authorList>
            <person name="Goeker M."/>
        </authorList>
    </citation>
    <scope>NUCLEOTIDE SEQUENCE [LARGE SCALE GENOMIC DNA]</scope>
    <source>
        <strain evidence="1 2">DSM 15596</strain>
    </source>
</reference>
<sequence length="104" mass="11802">MAVVVIEVEDLQKMIREAVADAVKGHLTRELPPVLTRTQFMELLGIGESKTAELFNRPDFPVNREFGHPRIPTGLLLKWIDEHTSWVNQNAGEQWKKKRNGGVA</sequence>
<name>A0ABS4F9W7_9BACL</name>
<evidence type="ECO:0008006" key="3">
    <source>
        <dbReference type="Google" id="ProtNLM"/>
    </source>
</evidence>
<comment type="caution">
    <text evidence="1">The sequence shown here is derived from an EMBL/GenBank/DDBJ whole genome shotgun (WGS) entry which is preliminary data.</text>
</comment>
<evidence type="ECO:0000313" key="1">
    <source>
        <dbReference type="EMBL" id="MBP1893034.1"/>
    </source>
</evidence>
<dbReference type="GeneID" id="95404146"/>
<dbReference type="EMBL" id="JAGGKI010000004">
    <property type="protein sequence ID" value="MBP1893034.1"/>
    <property type="molecule type" value="Genomic_DNA"/>
</dbReference>
<dbReference type="RefSeq" id="WP_210094680.1">
    <property type="nucleotide sequence ID" value="NZ_DMBX01000007.1"/>
</dbReference>
<organism evidence="1 2">
    <name type="scientific">Paenibacillus lactis</name>
    <dbReference type="NCBI Taxonomy" id="228574"/>
    <lineage>
        <taxon>Bacteria</taxon>
        <taxon>Bacillati</taxon>
        <taxon>Bacillota</taxon>
        <taxon>Bacilli</taxon>
        <taxon>Bacillales</taxon>
        <taxon>Paenibacillaceae</taxon>
        <taxon>Paenibacillus</taxon>
    </lineage>
</organism>
<keyword evidence="2" id="KW-1185">Reference proteome</keyword>
<protein>
    <recommendedName>
        <fullName evidence="3">DNA-binding protein</fullName>
    </recommendedName>
</protein>
<dbReference type="Proteomes" id="UP000706926">
    <property type="component" value="Unassembled WGS sequence"/>
</dbReference>
<accession>A0ABS4F9W7</accession>
<proteinExistence type="predicted"/>
<gene>
    <name evidence="1" type="ORF">J2Z18_002136</name>
</gene>
<evidence type="ECO:0000313" key="2">
    <source>
        <dbReference type="Proteomes" id="UP000706926"/>
    </source>
</evidence>